<proteinExistence type="predicted"/>
<dbReference type="Pfam" id="PF01614">
    <property type="entry name" value="IclR_C"/>
    <property type="match status" value="1"/>
</dbReference>
<feature type="domain" description="IclR-ED" evidence="5">
    <location>
        <begin position="83"/>
        <end position="274"/>
    </location>
</feature>
<dbReference type="STRING" id="82633.GCA_000974605_05208"/>
<sequence>MEASDAQRRARGRPANLLANRSLERGIEILRAFRPGSEVLGNGELAERTGLARSTVSRLTQSLVDTGFLQYDPALRAYRLGVPVLSLAHAMRSGSTVLQLAAPMMRELAQAEHLNVGLAMADRDEMVYLESIRHGRKASLRSVVAGQRVPMALTSLGRAWLAVAPEAEYAARMADFSGHASGHASGRASGRSAQWPALRAEIEAAVAHVRQHGWCAASWQPEVVAISAPLALEHYPVHVLNVSLSTRASVAEVAREQAPRLMRLAAGIRAAVETAQSEPL</sequence>
<evidence type="ECO:0000313" key="6">
    <source>
        <dbReference type="EMBL" id="PLP98085.1"/>
    </source>
</evidence>
<name>A0A2N5C784_9BURK</name>
<dbReference type="InterPro" id="IPR050707">
    <property type="entry name" value="HTH_MetabolicPath_Reg"/>
</dbReference>
<dbReference type="GO" id="GO:0003700">
    <property type="term" value="F:DNA-binding transcription factor activity"/>
    <property type="evidence" value="ECO:0007669"/>
    <property type="project" value="TreeGrafter"/>
</dbReference>
<dbReference type="Pfam" id="PF09339">
    <property type="entry name" value="HTH_IclR"/>
    <property type="match status" value="1"/>
</dbReference>
<dbReference type="GO" id="GO:0003677">
    <property type="term" value="F:DNA binding"/>
    <property type="evidence" value="ECO:0007669"/>
    <property type="project" value="UniProtKB-KW"/>
</dbReference>
<reference evidence="6 7" key="1">
    <citation type="submission" date="2017-12" db="EMBL/GenBank/DDBJ databases">
        <title>Genome sequence of the active heterotrophic nitrifier-denitrifier, Cupriavidus pauculus UM1.</title>
        <authorList>
            <person name="Putonti C."/>
            <person name="Castignetti D."/>
        </authorList>
    </citation>
    <scope>NUCLEOTIDE SEQUENCE [LARGE SCALE GENOMIC DNA]</scope>
    <source>
        <strain evidence="6 7">UM1</strain>
    </source>
</reference>
<dbReference type="InterPro" id="IPR005471">
    <property type="entry name" value="Tscrpt_reg_IclR_N"/>
</dbReference>
<evidence type="ECO:0000256" key="3">
    <source>
        <dbReference type="ARBA" id="ARBA00023163"/>
    </source>
</evidence>
<keyword evidence="3" id="KW-0804">Transcription</keyword>
<dbReference type="PROSITE" id="PS51078">
    <property type="entry name" value="ICLR_ED"/>
    <property type="match status" value="1"/>
</dbReference>
<dbReference type="EMBL" id="PJRP01000013">
    <property type="protein sequence ID" value="PLP98085.1"/>
    <property type="molecule type" value="Genomic_DNA"/>
</dbReference>
<evidence type="ECO:0000259" key="4">
    <source>
        <dbReference type="PROSITE" id="PS51077"/>
    </source>
</evidence>
<evidence type="ECO:0000259" key="5">
    <source>
        <dbReference type="PROSITE" id="PS51078"/>
    </source>
</evidence>
<organism evidence="6 7">
    <name type="scientific">Cupriavidus pauculus</name>
    <dbReference type="NCBI Taxonomy" id="82633"/>
    <lineage>
        <taxon>Bacteria</taxon>
        <taxon>Pseudomonadati</taxon>
        <taxon>Pseudomonadota</taxon>
        <taxon>Betaproteobacteria</taxon>
        <taxon>Burkholderiales</taxon>
        <taxon>Burkholderiaceae</taxon>
        <taxon>Cupriavidus</taxon>
    </lineage>
</organism>
<dbReference type="SUPFAM" id="SSF46785">
    <property type="entry name" value="Winged helix' DNA-binding domain"/>
    <property type="match status" value="1"/>
</dbReference>
<dbReference type="OrthoDB" id="5401369at2"/>
<protein>
    <submittedName>
        <fullName evidence="6">IclR family transcriptional regulator</fullName>
    </submittedName>
</protein>
<evidence type="ECO:0000256" key="2">
    <source>
        <dbReference type="ARBA" id="ARBA00023125"/>
    </source>
</evidence>
<dbReference type="PANTHER" id="PTHR30136:SF33">
    <property type="entry name" value="TRANSCRIPTIONAL REGULATORY PROTEIN"/>
    <property type="match status" value="1"/>
</dbReference>
<dbReference type="SMART" id="SM00346">
    <property type="entry name" value="HTH_ICLR"/>
    <property type="match status" value="1"/>
</dbReference>
<dbReference type="PANTHER" id="PTHR30136">
    <property type="entry name" value="HELIX-TURN-HELIX TRANSCRIPTIONAL REGULATOR, ICLR FAMILY"/>
    <property type="match status" value="1"/>
</dbReference>
<dbReference type="SUPFAM" id="SSF55781">
    <property type="entry name" value="GAF domain-like"/>
    <property type="match status" value="1"/>
</dbReference>
<dbReference type="GO" id="GO:0045892">
    <property type="term" value="P:negative regulation of DNA-templated transcription"/>
    <property type="evidence" value="ECO:0007669"/>
    <property type="project" value="TreeGrafter"/>
</dbReference>
<dbReference type="InterPro" id="IPR036390">
    <property type="entry name" value="WH_DNA-bd_sf"/>
</dbReference>
<dbReference type="AlphaFoldDB" id="A0A2N5C784"/>
<keyword evidence="1" id="KW-0805">Transcription regulation</keyword>
<dbReference type="PROSITE" id="PS51077">
    <property type="entry name" value="HTH_ICLR"/>
    <property type="match status" value="1"/>
</dbReference>
<dbReference type="RefSeq" id="WP_101683848.1">
    <property type="nucleotide sequence ID" value="NZ_PJRP01000013.1"/>
</dbReference>
<evidence type="ECO:0000256" key="1">
    <source>
        <dbReference type="ARBA" id="ARBA00023015"/>
    </source>
</evidence>
<dbReference type="Gene3D" id="3.30.450.40">
    <property type="match status" value="1"/>
</dbReference>
<dbReference type="InterPro" id="IPR029016">
    <property type="entry name" value="GAF-like_dom_sf"/>
</dbReference>
<accession>A0A2N5C784</accession>
<dbReference type="Proteomes" id="UP000234341">
    <property type="component" value="Unassembled WGS sequence"/>
</dbReference>
<keyword evidence="2" id="KW-0238">DNA-binding</keyword>
<dbReference type="InterPro" id="IPR036388">
    <property type="entry name" value="WH-like_DNA-bd_sf"/>
</dbReference>
<feature type="domain" description="HTH iclR-type" evidence="4">
    <location>
        <begin position="20"/>
        <end position="82"/>
    </location>
</feature>
<dbReference type="InterPro" id="IPR014757">
    <property type="entry name" value="Tscrpt_reg_IclR_C"/>
</dbReference>
<dbReference type="Gene3D" id="1.10.10.10">
    <property type="entry name" value="Winged helix-like DNA-binding domain superfamily/Winged helix DNA-binding domain"/>
    <property type="match status" value="1"/>
</dbReference>
<gene>
    <name evidence="6" type="ORF">CYJ10_23430</name>
</gene>
<comment type="caution">
    <text evidence="6">The sequence shown here is derived from an EMBL/GenBank/DDBJ whole genome shotgun (WGS) entry which is preliminary data.</text>
</comment>
<evidence type="ECO:0000313" key="7">
    <source>
        <dbReference type="Proteomes" id="UP000234341"/>
    </source>
</evidence>